<evidence type="ECO:0000256" key="1">
    <source>
        <dbReference type="ARBA" id="ARBA00004123"/>
    </source>
</evidence>
<dbReference type="AlphaFoldDB" id="A0A2G5DDC5"/>
<dbReference type="GO" id="GO:0003677">
    <property type="term" value="F:DNA binding"/>
    <property type="evidence" value="ECO:0007669"/>
    <property type="project" value="UniProtKB-KW"/>
</dbReference>
<dbReference type="STRING" id="218851.A0A2G5DDC5"/>
<evidence type="ECO:0000256" key="4">
    <source>
        <dbReference type="ARBA" id="ARBA00023163"/>
    </source>
</evidence>
<dbReference type="GO" id="GO:0005634">
    <property type="term" value="C:nucleus"/>
    <property type="evidence" value="ECO:0007669"/>
    <property type="project" value="UniProtKB-SubCell"/>
</dbReference>
<keyword evidence="3" id="KW-0238">DNA-binding</keyword>
<dbReference type="EMBL" id="KZ305039">
    <property type="protein sequence ID" value="PIA41528.1"/>
    <property type="molecule type" value="Genomic_DNA"/>
</dbReference>
<keyword evidence="4" id="KW-0804">Transcription</keyword>
<dbReference type="PANTHER" id="PTHR31391:SF106">
    <property type="entry name" value="B3 DOMAIN-CONTAINING PROTEIN OS01G0723500"/>
    <property type="match status" value="1"/>
</dbReference>
<evidence type="ECO:0000259" key="7">
    <source>
        <dbReference type="PROSITE" id="PS50863"/>
    </source>
</evidence>
<dbReference type="Pfam" id="PF02362">
    <property type="entry name" value="B3"/>
    <property type="match status" value="3"/>
</dbReference>
<dbReference type="SMART" id="SM01019">
    <property type="entry name" value="B3"/>
    <property type="match status" value="3"/>
</dbReference>
<dbReference type="InParanoid" id="A0A2G5DDC5"/>
<dbReference type="OrthoDB" id="635132at2759"/>
<dbReference type="Proteomes" id="UP000230069">
    <property type="component" value="Unassembled WGS sequence"/>
</dbReference>
<organism evidence="8 9">
    <name type="scientific">Aquilegia coerulea</name>
    <name type="common">Rocky mountain columbine</name>
    <dbReference type="NCBI Taxonomy" id="218851"/>
    <lineage>
        <taxon>Eukaryota</taxon>
        <taxon>Viridiplantae</taxon>
        <taxon>Streptophyta</taxon>
        <taxon>Embryophyta</taxon>
        <taxon>Tracheophyta</taxon>
        <taxon>Spermatophyta</taxon>
        <taxon>Magnoliopsida</taxon>
        <taxon>Ranunculales</taxon>
        <taxon>Ranunculaceae</taxon>
        <taxon>Thalictroideae</taxon>
        <taxon>Aquilegia</taxon>
    </lineage>
</organism>
<keyword evidence="9" id="KW-1185">Reference proteome</keyword>
<feature type="compositionally biased region" description="Basic and acidic residues" evidence="6">
    <location>
        <begin position="304"/>
        <end position="332"/>
    </location>
</feature>
<dbReference type="InterPro" id="IPR003340">
    <property type="entry name" value="B3_DNA-bd"/>
</dbReference>
<comment type="subcellular location">
    <subcellularLocation>
        <location evidence="1">Nucleus</location>
    </subcellularLocation>
</comment>
<accession>A0A2G5DDC5</accession>
<dbReference type="InterPro" id="IPR044837">
    <property type="entry name" value="REM16-like"/>
</dbReference>
<evidence type="ECO:0000256" key="5">
    <source>
        <dbReference type="ARBA" id="ARBA00023242"/>
    </source>
</evidence>
<dbReference type="InterPro" id="IPR015300">
    <property type="entry name" value="DNA-bd_pseudobarrel_sf"/>
</dbReference>
<dbReference type="CDD" id="cd10017">
    <property type="entry name" value="B3_DNA"/>
    <property type="match status" value="3"/>
</dbReference>
<name>A0A2G5DDC5_AQUCA</name>
<proteinExistence type="predicted"/>
<feature type="region of interest" description="Disordered" evidence="6">
    <location>
        <begin position="298"/>
        <end position="332"/>
    </location>
</feature>
<evidence type="ECO:0000256" key="6">
    <source>
        <dbReference type="SAM" id="MobiDB-lite"/>
    </source>
</evidence>
<keyword evidence="5" id="KW-0539">Nucleus</keyword>
<feature type="domain" description="TF-B3" evidence="7">
    <location>
        <begin position="349"/>
        <end position="440"/>
    </location>
</feature>
<keyword evidence="2" id="KW-0805">Transcription regulation</keyword>
<protein>
    <recommendedName>
        <fullName evidence="7">TF-B3 domain-containing protein</fullName>
    </recommendedName>
</protein>
<reference evidence="8 9" key="1">
    <citation type="submission" date="2017-09" db="EMBL/GenBank/DDBJ databases">
        <title>WGS assembly of Aquilegia coerulea Goldsmith.</title>
        <authorList>
            <person name="Hodges S."/>
            <person name="Kramer E."/>
            <person name="Nordborg M."/>
            <person name="Tomkins J."/>
            <person name="Borevitz J."/>
            <person name="Derieg N."/>
            <person name="Yan J."/>
            <person name="Mihaltcheva S."/>
            <person name="Hayes R.D."/>
            <person name="Rokhsar D."/>
        </authorList>
    </citation>
    <scope>NUCLEOTIDE SEQUENCE [LARGE SCALE GENOMIC DNA]</scope>
    <source>
        <strain evidence="9">cv. Goldsmith</strain>
    </source>
</reference>
<dbReference type="Gene3D" id="2.40.330.10">
    <property type="entry name" value="DNA-binding pseudobarrel domain"/>
    <property type="match status" value="3"/>
</dbReference>
<dbReference type="FunCoup" id="A0A2G5DDC5">
    <property type="interactions" value="477"/>
</dbReference>
<evidence type="ECO:0000313" key="8">
    <source>
        <dbReference type="EMBL" id="PIA41528.1"/>
    </source>
</evidence>
<evidence type="ECO:0000256" key="2">
    <source>
        <dbReference type="ARBA" id="ARBA00023015"/>
    </source>
</evidence>
<dbReference type="SUPFAM" id="SSF101936">
    <property type="entry name" value="DNA-binding pseudobarrel domain"/>
    <property type="match status" value="3"/>
</dbReference>
<dbReference type="PROSITE" id="PS50863">
    <property type="entry name" value="B3"/>
    <property type="match status" value="3"/>
</dbReference>
<feature type="domain" description="TF-B3" evidence="7">
    <location>
        <begin position="195"/>
        <end position="290"/>
    </location>
</feature>
<dbReference type="PANTHER" id="PTHR31391">
    <property type="entry name" value="B3 DOMAIN-CONTAINING PROTEIN OS11G0197600-RELATED"/>
    <property type="match status" value="1"/>
</dbReference>
<feature type="domain" description="TF-B3" evidence="7">
    <location>
        <begin position="31"/>
        <end position="124"/>
    </location>
</feature>
<evidence type="ECO:0000256" key="3">
    <source>
        <dbReference type="ARBA" id="ARBA00023125"/>
    </source>
</evidence>
<sequence>MKILKSSSFRQFPSRTTNRISKVIKKEQSRQPYFVKGMIGDFRNKLRIPMTFIKDFNGDVPDQFKLRSLIGRSWIVSVKQVNDDFFLCNEWKAFAKDNSLEFGEFIICIQNGNSDFTVKICSKNSCNKKVCLAKKNNVESISCFREEKQHKETAKIAKLPPQNDKESVVDHMNSGSCMPDTQIVKTERSKALIGGDSFIAHLVSSNIYRMGIPRWLATKCFMEKDSTMLLNPCGMAWPVKIAHEKDGRTCLSAGWREFFRSNDLSTDDTCCFEVIKDMDNAIRVEILQKGVKGQASAAMASSKEVNEASRTKRKKENVTDHLPSKREADQLRDTETISTTASTSIFPSCSVSLLPSYVNRSSYLNVPMLFAKTYLKDAHSVILRTPNGGFWRVRFKEPCRMGKGWKEFVVANHLKEGDVCKFELVDSNHMELMVSISPAKA</sequence>
<gene>
    <name evidence="8" type="ORF">AQUCO_02200154v1</name>
</gene>
<evidence type="ECO:0000313" key="9">
    <source>
        <dbReference type="Proteomes" id="UP000230069"/>
    </source>
</evidence>